<dbReference type="PANTHER" id="PTHR46577:SF1">
    <property type="entry name" value="HTH-TYPE TRANSCRIPTIONAL REGULATORY PROTEIN GABR"/>
    <property type="match status" value="1"/>
</dbReference>
<evidence type="ECO:0000256" key="3">
    <source>
        <dbReference type="ARBA" id="ARBA00023015"/>
    </source>
</evidence>
<dbReference type="GO" id="GO:0008483">
    <property type="term" value="F:transaminase activity"/>
    <property type="evidence" value="ECO:0007669"/>
    <property type="project" value="UniProtKB-KW"/>
</dbReference>
<feature type="compositionally biased region" description="Low complexity" evidence="6">
    <location>
        <begin position="543"/>
        <end position="556"/>
    </location>
</feature>
<dbReference type="CDD" id="cd07377">
    <property type="entry name" value="WHTH_GntR"/>
    <property type="match status" value="1"/>
</dbReference>
<keyword evidence="8" id="KW-0808">Transferase</keyword>
<feature type="compositionally biased region" description="Low complexity" evidence="6">
    <location>
        <begin position="18"/>
        <end position="38"/>
    </location>
</feature>
<dbReference type="Gene3D" id="3.40.640.10">
    <property type="entry name" value="Type I PLP-dependent aspartate aminotransferase-like (Major domain)"/>
    <property type="match status" value="1"/>
</dbReference>
<dbReference type="EMBL" id="JACYXC010000001">
    <property type="protein sequence ID" value="MBH5336510.1"/>
    <property type="molecule type" value="Genomic_DNA"/>
</dbReference>
<feature type="compositionally biased region" description="Pro residues" evidence="6">
    <location>
        <begin position="188"/>
        <end position="199"/>
    </location>
</feature>
<feature type="region of interest" description="Disordered" evidence="6">
    <location>
        <begin position="183"/>
        <end position="205"/>
    </location>
</feature>
<dbReference type="SUPFAM" id="SSF53383">
    <property type="entry name" value="PLP-dependent transferases"/>
    <property type="match status" value="1"/>
</dbReference>
<organism evidence="8 9">
    <name type="scientific">Streptomyces pactum</name>
    <dbReference type="NCBI Taxonomy" id="68249"/>
    <lineage>
        <taxon>Bacteria</taxon>
        <taxon>Bacillati</taxon>
        <taxon>Actinomycetota</taxon>
        <taxon>Actinomycetes</taxon>
        <taxon>Kitasatosporales</taxon>
        <taxon>Streptomycetaceae</taxon>
        <taxon>Streptomyces</taxon>
    </lineage>
</organism>
<evidence type="ECO:0000256" key="5">
    <source>
        <dbReference type="ARBA" id="ARBA00023163"/>
    </source>
</evidence>
<dbReference type="CDD" id="cd00609">
    <property type="entry name" value="AAT_like"/>
    <property type="match status" value="1"/>
</dbReference>
<evidence type="ECO:0000313" key="9">
    <source>
        <dbReference type="Proteomes" id="UP000807371"/>
    </source>
</evidence>
<feature type="domain" description="HTH gntR-type" evidence="7">
    <location>
        <begin position="119"/>
        <end position="187"/>
    </location>
</feature>
<dbReference type="Pfam" id="PF00392">
    <property type="entry name" value="GntR"/>
    <property type="match status" value="1"/>
</dbReference>
<keyword evidence="8" id="KW-0032">Aminotransferase</keyword>
<dbReference type="InterPro" id="IPR015424">
    <property type="entry name" value="PyrdxlP-dep_Trfase"/>
</dbReference>
<evidence type="ECO:0000313" key="8">
    <source>
        <dbReference type="EMBL" id="MBH5336510.1"/>
    </source>
</evidence>
<dbReference type="PRINTS" id="PR00035">
    <property type="entry name" value="HTHGNTR"/>
</dbReference>
<evidence type="ECO:0000256" key="6">
    <source>
        <dbReference type="SAM" id="MobiDB-lite"/>
    </source>
</evidence>
<keyword evidence="3" id="KW-0805">Transcription regulation</keyword>
<dbReference type="SMART" id="SM00345">
    <property type="entry name" value="HTH_GNTR"/>
    <property type="match status" value="1"/>
</dbReference>
<keyword evidence="2" id="KW-0663">Pyridoxal phosphate</keyword>
<dbReference type="Pfam" id="PF00155">
    <property type="entry name" value="Aminotran_1_2"/>
    <property type="match status" value="1"/>
</dbReference>
<sequence length="614" mass="62406">MGEFWATGRAGTDDGAEGAEAGGSTERAEAGGSTEATGGARGGRDTGDRPGAAAPGGDGTGAVAASTEPGVAGTHTSPAGTEAGAPGGAGTGNVAAGGADTGAAGSDLHLDLGPIGRAGGLRAGLIRALRDAVRGGRLAPGTRLPSSRSLAADLGIARNTVADAYGELVAEGWLTARQGSGTRVAPRVVPPPAAAPAPRPAGGAARARYRLTPGSPDVSAFPRAAWLGAARRALTRAPSEAFGYGDPRGRPELRTALAEYLARARGVRAHPDRIVISVGFMQNLAVLARVLRTRGGTATAVESYGLELHREVVRRAGLRTVPLPVDAHGARTGLLAGLPEVCAVLLTPAHQFPTGVPLHPDRRAAVVEWAARTGGLVLEDDYDGEFRYDRQPVGALQGLDPEHVVYLGTASKSLAPGLRLAWMVLPAHLADEVAAVKAQGEWQAGTLDQLTLAEFIGSGAYDRHLRGMRLRYRRRRDQLVRALADRAPHIRVSGIAAGLHAVLELPPGTERPVVQGAAWQGLAVHGLADYRYFGPPADTGAGAGPATGAVAPAAGDAGPGEKGPGEPGEPGEAGEAGEEGPVEWRDGLVAGYGTPPDHAFTGALEALCRALPSP</sequence>
<dbReference type="PANTHER" id="PTHR46577">
    <property type="entry name" value="HTH-TYPE TRANSCRIPTIONAL REGULATORY PROTEIN GABR"/>
    <property type="match status" value="1"/>
</dbReference>
<comment type="similarity">
    <text evidence="1">In the C-terminal section; belongs to the class-I pyridoxal-phosphate-dependent aminotransferase family.</text>
</comment>
<dbReference type="Proteomes" id="UP000807371">
    <property type="component" value="Unassembled WGS sequence"/>
</dbReference>
<feature type="region of interest" description="Disordered" evidence="6">
    <location>
        <begin position="1"/>
        <end position="96"/>
    </location>
</feature>
<proteinExistence type="inferred from homology"/>
<accession>A0ABS0NMS8</accession>
<keyword evidence="4" id="KW-0238">DNA-binding</keyword>
<comment type="caution">
    <text evidence="8">The sequence shown here is derived from an EMBL/GenBank/DDBJ whole genome shotgun (WGS) entry which is preliminary data.</text>
</comment>
<evidence type="ECO:0000256" key="4">
    <source>
        <dbReference type="ARBA" id="ARBA00023125"/>
    </source>
</evidence>
<dbReference type="InterPro" id="IPR051446">
    <property type="entry name" value="HTH_trans_reg/aminotransferase"/>
</dbReference>
<dbReference type="InterPro" id="IPR015421">
    <property type="entry name" value="PyrdxlP-dep_Trfase_major"/>
</dbReference>
<keyword evidence="5" id="KW-0804">Transcription</keyword>
<gene>
    <name evidence="8" type="ORF">IHE55_17715</name>
</gene>
<dbReference type="InterPro" id="IPR036388">
    <property type="entry name" value="WH-like_DNA-bd_sf"/>
</dbReference>
<reference evidence="8 9" key="1">
    <citation type="submission" date="2020-09" db="EMBL/GenBank/DDBJ databases">
        <title>Biosynthesis of the nuclear factor of activated T cells inhibitor NFAT-133 and its congeners in Streptomyces pactum.</title>
        <authorList>
            <person name="Zhou W."/>
            <person name="Posri P."/>
            <person name="Abugrain M.E."/>
            <person name="Weisberg A.J."/>
            <person name="Chang J.H."/>
            <person name="Mahmud T."/>
        </authorList>
    </citation>
    <scope>NUCLEOTIDE SEQUENCE [LARGE SCALE GENOMIC DNA]</scope>
    <source>
        <strain evidence="8 9">ATCC 27456</strain>
    </source>
</reference>
<dbReference type="InterPro" id="IPR036390">
    <property type="entry name" value="WH_DNA-bd_sf"/>
</dbReference>
<evidence type="ECO:0000256" key="2">
    <source>
        <dbReference type="ARBA" id="ARBA00022898"/>
    </source>
</evidence>
<keyword evidence="9" id="KW-1185">Reference proteome</keyword>
<evidence type="ECO:0000256" key="1">
    <source>
        <dbReference type="ARBA" id="ARBA00005384"/>
    </source>
</evidence>
<dbReference type="SUPFAM" id="SSF46785">
    <property type="entry name" value="Winged helix' DNA-binding domain"/>
    <property type="match status" value="1"/>
</dbReference>
<protein>
    <submittedName>
        <fullName evidence="8">PLP-dependent aminotransferase family protein</fullName>
    </submittedName>
</protein>
<feature type="region of interest" description="Disordered" evidence="6">
    <location>
        <begin position="543"/>
        <end position="596"/>
    </location>
</feature>
<feature type="compositionally biased region" description="Low complexity" evidence="6">
    <location>
        <begin position="1"/>
        <end position="10"/>
    </location>
</feature>
<dbReference type="Gene3D" id="1.10.10.10">
    <property type="entry name" value="Winged helix-like DNA-binding domain superfamily/Winged helix DNA-binding domain"/>
    <property type="match status" value="1"/>
</dbReference>
<name>A0ABS0NMS8_9ACTN</name>
<evidence type="ECO:0000259" key="7">
    <source>
        <dbReference type="PROSITE" id="PS50949"/>
    </source>
</evidence>
<dbReference type="InterPro" id="IPR004839">
    <property type="entry name" value="Aminotransferase_I/II_large"/>
</dbReference>
<dbReference type="InterPro" id="IPR000524">
    <property type="entry name" value="Tscrpt_reg_HTH_GntR"/>
</dbReference>
<dbReference type="PROSITE" id="PS50949">
    <property type="entry name" value="HTH_GNTR"/>
    <property type="match status" value="1"/>
</dbReference>
<feature type="compositionally biased region" description="Gly residues" evidence="6">
    <location>
        <begin position="557"/>
        <end position="568"/>
    </location>
</feature>